<keyword evidence="3" id="KW-1185">Reference proteome</keyword>
<feature type="region of interest" description="Disordered" evidence="1">
    <location>
        <begin position="40"/>
        <end position="71"/>
    </location>
</feature>
<protein>
    <submittedName>
        <fullName evidence="2">Uncharacterized protein</fullName>
    </submittedName>
</protein>
<comment type="caution">
    <text evidence="2">The sequence shown here is derived from an EMBL/GenBank/DDBJ whole genome shotgun (WGS) entry which is preliminary data.</text>
</comment>
<evidence type="ECO:0000313" key="2">
    <source>
        <dbReference type="EMBL" id="MBB3860694.1"/>
    </source>
</evidence>
<dbReference type="AlphaFoldDB" id="A0A7W5ZWS7"/>
<dbReference type="RefSeq" id="WP_183612964.1">
    <property type="nucleotide sequence ID" value="NZ_JACICY010000004.1"/>
</dbReference>
<accession>A0A7W5ZWS7</accession>
<name>A0A7W5ZWS7_9SPHN</name>
<dbReference type="EMBL" id="JACICY010000004">
    <property type="protein sequence ID" value="MBB3860694.1"/>
    <property type="molecule type" value="Genomic_DNA"/>
</dbReference>
<evidence type="ECO:0000313" key="3">
    <source>
        <dbReference type="Proteomes" id="UP000562395"/>
    </source>
</evidence>
<reference evidence="2 3" key="1">
    <citation type="submission" date="2020-08" db="EMBL/GenBank/DDBJ databases">
        <title>Genomic Encyclopedia of Type Strains, Phase IV (KMG-IV): sequencing the most valuable type-strain genomes for metagenomic binning, comparative biology and taxonomic classification.</title>
        <authorList>
            <person name="Goeker M."/>
        </authorList>
    </citation>
    <scope>NUCLEOTIDE SEQUENCE [LARGE SCALE GENOMIC DNA]</scope>
    <source>
        <strain evidence="2 3">DSM 14552</strain>
    </source>
</reference>
<proteinExistence type="predicted"/>
<dbReference type="Proteomes" id="UP000562395">
    <property type="component" value="Unassembled WGS sequence"/>
</dbReference>
<gene>
    <name evidence="2" type="ORF">GGQ88_001963</name>
</gene>
<sequence>MSQRNLLQPVEQAIFLDSSPTSMVCRRCNVCAAQRFESSSPFTRKNGVPAKSQQACKHIRRKQGSSLAAMS</sequence>
<organism evidence="2 3">
    <name type="scientific">Novosphingobium hassiacum</name>
    <dbReference type="NCBI Taxonomy" id="173676"/>
    <lineage>
        <taxon>Bacteria</taxon>
        <taxon>Pseudomonadati</taxon>
        <taxon>Pseudomonadota</taxon>
        <taxon>Alphaproteobacteria</taxon>
        <taxon>Sphingomonadales</taxon>
        <taxon>Sphingomonadaceae</taxon>
        <taxon>Novosphingobium</taxon>
    </lineage>
</organism>
<evidence type="ECO:0000256" key="1">
    <source>
        <dbReference type="SAM" id="MobiDB-lite"/>
    </source>
</evidence>